<proteinExistence type="inferred from homology"/>
<dbReference type="InterPro" id="IPR006379">
    <property type="entry name" value="HAD-SF_hydro_IIB"/>
</dbReference>
<evidence type="ECO:0000313" key="5">
    <source>
        <dbReference type="EMBL" id="KHS42703.1"/>
    </source>
</evidence>
<dbReference type="PANTHER" id="PTHR43768:SF3">
    <property type="entry name" value="TREHALOSE 6-PHOSPHATE PHOSPHATASE"/>
    <property type="match status" value="1"/>
</dbReference>
<keyword evidence="3 4" id="KW-0378">Hydrolase</keyword>
<organism evidence="5 6">
    <name type="scientific">Novosphingobium subterraneum</name>
    <dbReference type="NCBI Taxonomy" id="48936"/>
    <lineage>
        <taxon>Bacteria</taxon>
        <taxon>Pseudomonadati</taxon>
        <taxon>Pseudomonadota</taxon>
        <taxon>Alphaproteobacteria</taxon>
        <taxon>Sphingomonadales</taxon>
        <taxon>Sphingomonadaceae</taxon>
        <taxon>Novosphingobium</taxon>
    </lineage>
</organism>
<comment type="caution">
    <text evidence="5">The sequence shown here is derived from an EMBL/GenBank/DDBJ whole genome shotgun (WGS) entry which is preliminary data.</text>
</comment>
<comment type="function">
    <text evidence="4">Removes the phosphate from trehalose 6-phosphate to produce free trehalose.</text>
</comment>
<dbReference type="GO" id="GO:0005992">
    <property type="term" value="P:trehalose biosynthetic process"/>
    <property type="evidence" value="ECO:0007669"/>
    <property type="project" value="UniProtKB-UniPathway"/>
</dbReference>
<dbReference type="PANTHER" id="PTHR43768">
    <property type="entry name" value="TREHALOSE 6-PHOSPHATE PHOSPHATASE"/>
    <property type="match status" value="1"/>
</dbReference>
<dbReference type="InterPro" id="IPR044651">
    <property type="entry name" value="OTSB-like"/>
</dbReference>
<dbReference type="GO" id="GO:0004805">
    <property type="term" value="F:trehalose-phosphatase activity"/>
    <property type="evidence" value="ECO:0007669"/>
    <property type="project" value="UniProtKB-EC"/>
</dbReference>
<dbReference type="Gene3D" id="3.40.50.1000">
    <property type="entry name" value="HAD superfamily/HAD-like"/>
    <property type="match status" value="1"/>
</dbReference>
<evidence type="ECO:0000256" key="2">
    <source>
        <dbReference type="ARBA" id="ARBA00008770"/>
    </source>
</evidence>
<dbReference type="UniPathway" id="UPA00299"/>
<sequence>MPLSPPAGLAFEDSTLFLDLDGTLFELDDCPGAVCADAQTRLLLDTLLDRLDGRLAVVSGRSLAQIDGMLGAVSRDIWISGSHGGEHRWGGVTISPPRPGQLDDVAARFCAFADEHPGVLVEEKSLGVALHYRMMPQAEADAVALAHELAESHGLFLQQGKMMAELRDAGSDKGSAIRAMMAHPDLAGTTPVFAGDDLTDEPGFAAVRDLGGHAILVGEPRPTAATYGLRSPGDLREWLWEALA</sequence>
<dbReference type="EC" id="3.1.3.12" evidence="4"/>
<dbReference type="InterPro" id="IPR023214">
    <property type="entry name" value="HAD_sf"/>
</dbReference>
<dbReference type="Pfam" id="PF02358">
    <property type="entry name" value="Trehalose_PPase"/>
    <property type="match status" value="1"/>
</dbReference>
<comment type="similarity">
    <text evidence="2 4">Belongs to the trehalose phosphatase family.</text>
</comment>
<dbReference type="Gene3D" id="3.30.70.1020">
    <property type="entry name" value="Trehalose-6-phosphate phosphatase related protein, domain 2"/>
    <property type="match status" value="1"/>
</dbReference>
<keyword evidence="4" id="KW-0479">Metal-binding</keyword>
<gene>
    <name evidence="5" type="ORF">NJ75_04018</name>
</gene>
<dbReference type="InterPro" id="IPR036412">
    <property type="entry name" value="HAD-like_sf"/>
</dbReference>
<comment type="pathway">
    <text evidence="1 4">Glycan biosynthesis; trehalose biosynthesis.</text>
</comment>
<dbReference type="AlphaFoldDB" id="A0A0B8ZWQ2"/>
<evidence type="ECO:0000256" key="3">
    <source>
        <dbReference type="ARBA" id="ARBA00022801"/>
    </source>
</evidence>
<reference evidence="5 6" key="1">
    <citation type="submission" date="2014-10" db="EMBL/GenBank/DDBJ databases">
        <title>Draft genome sequence of Novosphingobium subterraneum DSM 12447.</title>
        <authorList>
            <person name="Gan H.M."/>
            <person name="Gan H.Y."/>
            <person name="Savka M.A."/>
        </authorList>
    </citation>
    <scope>NUCLEOTIDE SEQUENCE [LARGE SCALE GENOMIC DNA]</scope>
    <source>
        <strain evidence="5 6">DSM 12447</strain>
    </source>
</reference>
<name>A0A0B8ZWQ2_9SPHN</name>
<dbReference type="EMBL" id="JRVC01000026">
    <property type="protein sequence ID" value="KHS42703.1"/>
    <property type="molecule type" value="Genomic_DNA"/>
</dbReference>
<accession>A0A0B8ZWQ2</accession>
<evidence type="ECO:0000256" key="1">
    <source>
        <dbReference type="ARBA" id="ARBA00005199"/>
    </source>
</evidence>
<evidence type="ECO:0000256" key="4">
    <source>
        <dbReference type="RuleBase" id="RU361117"/>
    </source>
</evidence>
<dbReference type="STRING" id="48936.NJ75_04018"/>
<comment type="catalytic activity">
    <reaction evidence="4">
        <text>alpha,alpha-trehalose 6-phosphate + H2O = alpha,alpha-trehalose + phosphate</text>
        <dbReference type="Rhea" id="RHEA:23420"/>
        <dbReference type="ChEBI" id="CHEBI:15377"/>
        <dbReference type="ChEBI" id="CHEBI:16551"/>
        <dbReference type="ChEBI" id="CHEBI:43474"/>
        <dbReference type="ChEBI" id="CHEBI:58429"/>
        <dbReference type="EC" id="3.1.3.12"/>
    </reaction>
</comment>
<dbReference type="SUPFAM" id="SSF56784">
    <property type="entry name" value="HAD-like"/>
    <property type="match status" value="1"/>
</dbReference>
<dbReference type="PATRIC" id="fig|48936.3.peg.4050"/>
<dbReference type="InterPro" id="IPR003337">
    <property type="entry name" value="Trehalose_PPase"/>
</dbReference>
<dbReference type="Proteomes" id="UP000031338">
    <property type="component" value="Unassembled WGS sequence"/>
</dbReference>
<keyword evidence="4" id="KW-0460">Magnesium</keyword>
<protein>
    <recommendedName>
        <fullName evidence="4">Trehalose 6-phosphate phosphatase</fullName>
        <ecNumber evidence="4">3.1.3.12</ecNumber>
    </recommendedName>
</protein>
<dbReference type="GO" id="GO:0046872">
    <property type="term" value="F:metal ion binding"/>
    <property type="evidence" value="ECO:0007669"/>
    <property type="project" value="UniProtKB-KW"/>
</dbReference>
<comment type="cofactor">
    <cofactor evidence="4">
        <name>Mg(2+)</name>
        <dbReference type="ChEBI" id="CHEBI:18420"/>
    </cofactor>
</comment>
<dbReference type="NCBIfam" id="TIGR00685">
    <property type="entry name" value="T6PP"/>
    <property type="match status" value="1"/>
</dbReference>
<dbReference type="NCBIfam" id="TIGR01484">
    <property type="entry name" value="HAD-SF-IIB"/>
    <property type="match status" value="1"/>
</dbReference>
<keyword evidence="6" id="KW-1185">Reference proteome</keyword>
<evidence type="ECO:0000313" key="6">
    <source>
        <dbReference type="Proteomes" id="UP000031338"/>
    </source>
</evidence>